<keyword evidence="2" id="KW-0507">mRNA processing</keyword>
<evidence type="ECO:0000256" key="8">
    <source>
        <dbReference type="ARBA" id="ARBA00023187"/>
    </source>
</evidence>
<dbReference type="Gene3D" id="3.30.70.330">
    <property type="match status" value="1"/>
</dbReference>
<evidence type="ECO:0000256" key="3">
    <source>
        <dbReference type="ARBA" id="ARBA00022723"/>
    </source>
</evidence>
<dbReference type="EMBL" id="JABFUD020000001">
    <property type="protein sequence ID" value="KAI5085010.1"/>
    <property type="molecule type" value="Genomic_DNA"/>
</dbReference>
<evidence type="ECO:0000313" key="16">
    <source>
        <dbReference type="Proteomes" id="UP000886520"/>
    </source>
</evidence>
<keyword evidence="8" id="KW-0508">mRNA splicing</keyword>
<dbReference type="InterPro" id="IPR036875">
    <property type="entry name" value="Znf_CCHC_sf"/>
</dbReference>
<sequence length="242" mass="26704">MYCSSSDEEDDAEESVSKEVSKASGKRKAGGSGGLIPSKSTVYVSNLDFSLTNCDLFQIFSKFGKIGKVTVMKDKLTRLSKGVAFVLFTSQEDAHKAVQVMDGKVLNKRTIRASIAVDNGRAREFIKKRVYKDKSRCYECGEADHLSYECPKNVLGSRERPIQKKRGRGFGGGSREHFNDEHSIDEAQFEDDGWASVVAMENAHANQHHVGASRSDGKKEQKVASKKKAKAGYFSDESGDED</sequence>
<keyword evidence="3" id="KW-0479">Metal-binding</keyword>
<dbReference type="PROSITE" id="PS50102">
    <property type="entry name" value="RRM"/>
    <property type="match status" value="1"/>
</dbReference>
<name>A0A9D4VFC0_ADICA</name>
<dbReference type="GO" id="GO:0000398">
    <property type="term" value="P:mRNA splicing, via spliceosome"/>
    <property type="evidence" value="ECO:0007669"/>
    <property type="project" value="InterPro"/>
</dbReference>
<dbReference type="InterPro" id="IPR003954">
    <property type="entry name" value="RRM_euk-type"/>
</dbReference>
<keyword evidence="9" id="KW-0539">Nucleus</keyword>
<feature type="region of interest" description="Disordered" evidence="12">
    <location>
        <begin position="195"/>
        <end position="242"/>
    </location>
</feature>
<dbReference type="SUPFAM" id="SSF57756">
    <property type="entry name" value="Retrovirus zinc finger-like domains"/>
    <property type="match status" value="1"/>
</dbReference>
<evidence type="ECO:0000256" key="11">
    <source>
        <dbReference type="PROSITE-ProRule" id="PRU00176"/>
    </source>
</evidence>
<dbReference type="InterPro" id="IPR034219">
    <property type="entry name" value="ZCRB1_RRM"/>
</dbReference>
<dbReference type="Proteomes" id="UP000886520">
    <property type="component" value="Chromosome 1"/>
</dbReference>
<keyword evidence="4" id="KW-0747">Spliceosome</keyword>
<comment type="subcellular location">
    <subcellularLocation>
        <location evidence="1">Nucleus</location>
    </subcellularLocation>
</comment>
<evidence type="ECO:0000256" key="1">
    <source>
        <dbReference type="ARBA" id="ARBA00004123"/>
    </source>
</evidence>
<evidence type="ECO:0000259" key="13">
    <source>
        <dbReference type="PROSITE" id="PS50102"/>
    </source>
</evidence>
<evidence type="ECO:0000256" key="5">
    <source>
        <dbReference type="ARBA" id="ARBA00022771"/>
    </source>
</evidence>
<evidence type="ECO:0000256" key="10">
    <source>
        <dbReference type="PROSITE-ProRule" id="PRU00047"/>
    </source>
</evidence>
<dbReference type="GO" id="GO:0008270">
    <property type="term" value="F:zinc ion binding"/>
    <property type="evidence" value="ECO:0007669"/>
    <property type="project" value="UniProtKB-KW"/>
</dbReference>
<evidence type="ECO:0000256" key="9">
    <source>
        <dbReference type="ARBA" id="ARBA00023242"/>
    </source>
</evidence>
<feature type="domain" description="RRM" evidence="13">
    <location>
        <begin position="40"/>
        <end position="118"/>
    </location>
</feature>
<keyword evidence="7 11" id="KW-0694">RNA-binding</keyword>
<dbReference type="InterPro" id="IPR012677">
    <property type="entry name" value="Nucleotide-bd_a/b_plait_sf"/>
</dbReference>
<accession>A0A9D4VFC0</accession>
<dbReference type="InterPro" id="IPR044598">
    <property type="entry name" value="ZCRB1"/>
</dbReference>
<dbReference type="PROSITE" id="PS50158">
    <property type="entry name" value="ZF_CCHC"/>
    <property type="match status" value="1"/>
</dbReference>
<dbReference type="SUPFAM" id="SSF54928">
    <property type="entry name" value="RNA-binding domain, RBD"/>
    <property type="match status" value="1"/>
</dbReference>
<dbReference type="GO" id="GO:0005689">
    <property type="term" value="C:U12-type spliceosomal complex"/>
    <property type="evidence" value="ECO:0007669"/>
    <property type="project" value="InterPro"/>
</dbReference>
<dbReference type="SMART" id="SM00343">
    <property type="entry name" value="ZnF_C2HC"/>
    <property type="match status" value="1"/>
</dbReference>
<dbReference type="Pfam" id="PF00098">
    <property type="entry name" value="zf-CCHC"/>
    <property type="match status" value="1"/>
</dbReference>
<keyword evidence="6" id="KW-0862">Zinc</keyword>
<keyword evidence="5 10" id="KW-0863">Zinc-finger</keyword>
<feature type="region of interest" description="Disordered" evidence="12">
    <location>
        <begin position="1"/>
        <end position="32"/>
    </location>
</feature>
<dbReference type="InterPro" id="IPR000504">
    <property type="entry name" value="RRM_dom"/>
</dbReference>
<dbReference type="CDD" id="cd12393">
    <property type="entry name" value="RRM_ZCRB1"/>
    <property type="match status" value="1"/>
</dbReference>
<keyword evidence="16" id="KW-1185">Reference proteome</keyword>
<evidence type="ECO:0000313" key="15">
    <source>
        <dbReference type="EMBL" id="KAI5085010.1"/>
    </source>
</evidence>
<organism evidence="15 16">
    <name type="scientific">Adiantum capillus-veneris</name>
    <name type="common">Maidenhair fern</name>
    <dbReference type="NCBI Taxonomy" id="13818"/>
    <lineage>
        <taxon>Eukaryota</taxon>
        <taxon>Viridiplantae</taxon>
        <taxon>Streptophyta</taxon>
        <taxon>Embryophyta</taxon>
        <taxon>Tracheophyta</taxon>
        <taxon>Polypodiopsida</taxon>
        <taxon>Polypodiidae</taxon>
        <taxon>Polypodiales</taxon>
        <taxon>Pteridineae</taxon>
        <taxon>Pteridaceae</taxon>
        <taxon>Vittarioideae</taxon>
        <taxon>Adiantum</taxon>
    </lineage>
</organism>
<dbReference type="SMART" id="SM00361">
    <property type="entry name" value="RRM_1"/>
    <property type="match status" value="1"/>
</dbReference>
<dbReference type="GO" id="GO:0003723">
    <property type="term" value="F:RNA binding"/>
    <property type="evidence" value="ECO:0007669"/>
    <property type="project" value="UniProtKB-UniRule"/>
</dbReference>
<evidence type="ECO:0000256" key="7">
    <source>
        <dbReference type="ARBA" id="ARBA00022884"/>
    </source>
</evidence>
<dbReference type="PANTHER" id="PTHR46259">
    <property type="entry name" value="ZINC FINGER CCHC-TYPE AND RNA-BINDING MOTIF-CONTAINING PROTEIN 1"/>
    <property type="match status" value="1"/>
</dbReference>
<protein>
    <submittedName>
        <fullName evidence="15">Uncharacterized protein</fullName>
    </submittedName>
</protein>
<proteinExistence type="predicted"/>
<dbReference type="SMART" id="SM00360">
    <property type="entry name" value="RRM"/>
    <property type="match status" value="1"/>
</dbReference>
<feature type="region of interest" description="Disordered" evidence="12">
    <location>
        <begin position="160"/>
        <end position="182"/>
    </location>
</feature>
<evidence type="ECO:0000256" key="12">
    <source>
        <dbReference type="SAM" id="MobiDB-lite"/>
    </source>
</evidence>
<dbReference type="AlphaFoldDB" id="A0A9D4VFC0"/>
<feature type="compositionally biased region" description="Acidic residues" evidence="12">
    <location>
        <begin position="1"/>
        <end position="14"/>
    </location>
</feature>
<evidence type="ECO:0000259" key="14">
    <source>
        <dbReference type="PROSITE" id="PS50158"/>
    </source>
</evidence>
<dbReference type="PANTHER" id="PTHR46259:SF1">
    <property type="entry name" value="ZINC FINGER CCHC-TYPE AND RNA-BINDING MOTIF-CONTAINING PROTEIN 1"/>
    <property type="match status" value="1"/>
</dbReference>
<comment type="caution">
    <text evidence="15">The sequence shown here is derived from an EMBL/GenBank/DDBJ whole genome shotgun (WGS) entry which is preliminary data.</text>
</comment>
<evidence type="ECO:0000256" key="2">
    <source>
        <dbReference type="ARBA" id="ARBA00022664"/>
    </source>
</evidence>
<feature type="domain" description="CCHC-type" evidence="14">
    <location>
        <begin position="136"/>
        <end position="152"/>
    </location>
</feature>
<dbReference type="Pfam" id="PF00076">
    <property type="entry name" value="RRM_1"/>
    <property type="match status" value="1"/>
</dbReference>
<reference evidence="15" key="1">
    <citation type="submission" date="2021-01" db="EMBL/GenBank/DDBJ databases">
        <title>Adiantum capillus-veneris genome.</title>
        <authorList>
            <person name="Fang Y."/>
            <person name="Liao Q."/>
        </authorList>
    </citation>
    <scope>NUCLEOTIDE SEQUENCE</scope>
    <source>
        <strain evidence="15">H3</strain>
        <tissue evidence="15">Leaf</tissue>
    </source>
</reference>
<gene>
    <name evidence="15" type="ORF">GOP47_0001179</name>
</gene>
<dbReference type="InterPro" id="IPR001878">
    <property type="entry name" value="Znf_CCHC"/>
</dbReference>
<dbReference type="InterPro" id="IPR035979">
    <property type="entry name" value="RBD_domain_sf"/>
</dbReference>
<evidence type="ECO:0000256" key="6">
    <source>
        <dbReference type="ARBA" id="ARBA00022833"/>
    </source>
</evidence>
<evidence type="ECO:0000256" key="4">
    <source>
        <dbReference type="ARBA" id="ARBA00022728"/>
    </source>
</evidence>